<dbReference type="AlphaFoldDB" id="A0A2S9YMZ1"/>
<dbReference type="GO" id="GO:0070573">
    <property type="term" value="F:metallodipeptidase activity"/>
    <property type="evidence" value="ECO:0007669"/>
    <property type="project" value="InterPro"/>
</dbReference>
<dbReference type="EMBL" id="PVNL01000074">
    <property type="protein sequence ID" value="PRQ06457.1"/>
    <property type="molecule type" value="Genomic_DNA"/>
</dbReference>
<gene>
    <name evidence="3" type="ORF">ENSA7_37760</name>
</gene>
<evidence type="ECO:0000313" key="3">
    <source>
        <dbReference type="EMBL" id="PRQ06457.1"/>
    </source>
</evidence>
<dbReference type="SUPFAM" id="SSF51556">
    <property type="entry name" value="Metallo-dependent hydrolases"/>
    <property type="match status" value="1"/>
</dbReference>
<dbReference type="Pfam" id="PF01244">
    <property type="entry name" value="Peptidase_M19"/>
    <property type="match status" value="1"/>
</dbReference>
<evidence type="ECO:0000256" key="1">
    <source>
        <dbReference type="SAM" id="MobiDB-lite"/>
    </source>
</evidence>
<dbReference type="Gene3D" id="3.20.20.140">
    <property type="entry name" value="Metal-dependent hydrolases"/>
    <property type="match status" value="1"/>
</dbReference>
<dbReference type="PROSITE" id="PS51257">
    <property type="entry name" value="PROKAR_LIPOPROTEIN"/>
    <property type="match status" value="1"/>
</dbReference>
<keyword evidence="2" id="KW-0732">Signal</keyword>
<evidence type="ECO:0000256" key="2">
    <source>
        <dbReference type="SAM" id="SignalP"/>
    </source>
</evidence>
<name>A0A2S9YMZ1_9BACT</name>
<organism evidence="3 4">
    <name type="scientific">Enhygromyxa salina</name>
    <dbReference type="NCBI Taxonomy" id="215803"/>
    <lineage>
        <taxon>Bacteria</taxon>
        <taxon>Pseudomonadati</taxon>
        <taxon>Myxococcota</taxon>
        <taxon>Polyangia</taxon>
        <taxon>Nannocystales</taxon>
        <taxon>Nannocystaceae</taxon>
        <taxon>Enhygromyxa</taxon>
    </lineage>
</organism>
<feature type="signal peptide" evidence="2">
    <location>
        <begin position="1"/>
        <end position="19"/>
    </location>
</feature>
<accession>A0A2S9YMZ1</accession>
<dbReference type="GO" id="GO:0006508">
    <property type="term" value="P:proteolysis"/>
    <property type="evidence" value="ECO:0007669"/>
    <property type="project" value="InterPro"/>
</dbReference>
<dbReference type="InterPro" id="IPR032466">
    <property type="entry name" value="Metal_Hydrolase"/>
</dbReference>
<feature type="region of interest" description="Disordered" evidence="1">
    <location>
        <begin position="20"/>
        <end position="53"/>
    </location>
</feature>
<feature type="chain" id="PRO_5015448335" evidence="2">
    <location>
        <begin position="20"/>
        <end position="766"/>
    </location>
</feature>
<comment type="caution">
    <text evidence="3">The sequence shown here is derived from an EMBL/GenBank/DDBJ whole genome shotgun (WGS) entry which is preliminary data.</text>
</comment>
<sequence length="766" mass="82874">MRLPLMVAVVALAGCNAGGADSSTNAGTETAGSSDTESSTESGETGEPPQLDTHGFANGCYLVRSGDTFLTANASGQAYEFNASEDAAARFFMKASDLGAYLLYDEGGGYLVSDDGPLLRQTALQSDVLLIDDTYISGAEWLPETSLVDWDQYQLRNRRNDQLLGQTGLAEEGVPVTFEPATGCTEHPELTLDATGTVERTTFADGDLYGIVDTHSHILSNFGFGGGGVFHGGAFHRLGVEHALPDCALYHGENGRKDIFGYAFDTAGADSADLTGLIPDLVAGELAEDNHMTPGYPEFTGWPNAPTRSTHQTQYFKWLERAHLAGLRLVVQHATTNSVICNFTIGQGLQQSRYECNDMVGVDRIIDETYAMERYIDAQSGGPGMGWFRVVQTPAQAREVIGSGKMAVILGIETSDLFDCALTPKDGDPVCDEAYIKEQLDYYYALGIRAMFPVHKYDNAFSPGDGDRAFIELGNFLNSGHWSNFTLDCPAEVTDGFDKGDVNFGGLNQPRDVYASPAPNNLSGFPDMPLNVTSLYLQEILEPPLEGEYCQNATLTPLGETLIAEMMSRGMIIEVDHFSQQAYKRTFELLEAANYPAAGTHGRNFNGRLYQLGGVSKTGFGRCRDADNPGSTVQGFISKIQQITDLGGYPAEGFGFDLNGFAGARGPRFGDGVCPTEQMDPITYPFSSYAGDIQFTQPVIGNRELDFNTEGLVHIGLLPELIEDARRDAVSEADIEPLFRSAEGYIRMWELSEQRAAALNGDVLGG</sequence>
<protein>
    <submittedName>
        <fullName evidence="3">Membrane dipeptidase</fullName>
    </submittedName>
</protein>
<proteinExistence type="predicted"/>
<evidence type="ECO:0000313" key="4">
    <source>
        <dbReference type="Proteomes" id="UP000238823"/>
    </source>
</evidence>
<reference evidence="3 4" key="1">
    <citation type="submission" date="2018-03" db="EMBL/GenBank/DDBJ databases">
        <title>Draft Genome Sequences of the Obligatory Marine Myxobacteria Enhygromyxa salina SWB007.</title>
        <authorList>
            <person name="Poehlein A."/>
            <person name="Moghaddam J.A."/>
            <person name="Harms H."/>
            <person name="Alanjari M."/>
            <person name="Koenig G.M."/>
            <person name="Daniel R."/>
            <person name="Schaeberle T.F."/>
        </authorList>
    </citation>
    <scope>NUCLEOTIDE SEQUENCE [LARGE SCALE GENOMIC DNA]</scope>
    <source>
        <strain evidence="3 4">SWB007</strain>
    </source>
</reference>
<dbReference type="Proteomes" id="UP000238823">
    <property type="component" value="Unassembled WGS sequence"/>
</dbReference>
<feature type="compositionally biased region" description="Low complexity" evidence="1">
    <location>
        <begin position="27"/>
        <end position="47"/>
    </location>
</feature>
<dbReference type="InterPro" id="IPR008257">
    <property type="entry name" value="Pept_M19"/>
</dbReference>
<dbReference type="OrthoDB" id="2479530at2"/>